<dbReference type="InterPro" id="IPR007130">
    <property type="entry name" value="DAGAT"/>
</dbReference>
<dbReference type="Proteomes" id="UP000236161">
    <property type="component" value="Unassembled WGS sequence"/>
</dbReference>
<evidence type="ECO:0000313" key="12">
    <source>
        <dbReference type="EMBL" id="PKA47342.1"/>
    </source>
</evidence>
<feature type="transmembrane region" description="Helical" evidence="11">
    <location>
        <begin position="63"/>
        <end position="81"/>
    </location>
</feature>
<evidence type="ECO:0000256" key="3">
    <source>
        <dbReference type="ARBA" id="ARBA00022516"/>
    </source>
</evidence>
<feature type="transmembrane region" description="Helical" evidence="11">
    <location>
        <begin position="35"/>
        <end position="57"/>
    </location>
</feature>
<keyword evidence="9 11" id="KW-0472">Membrane</keyword>
<protein>
    <recommendedName>
        <fullName evidence="11">Acyltransferase</fullName>
        <ecNumber evidence="11">2.3.1.-</ecNumber>
    </recommendedName>
</protein>
<dbReference type="PANTHER" id="PTHR12317">
    <property type="entry name" value="DIACYLGLYCEROL O-ACYLTRANSFERASE"/>
    <property type="match status" value="1"/>
</dbReference>
<dbReference type="EC" id="2.3.1.-" evidence="11"/>
<evidence type="ECO:0000256" key="1">
    <source>
        <dbReference type="ARBA" id="ARBA00004477"/>
    </source>
</evidence>
<keyword evidence="10 12" id="KW-0012">Acyltransferase</keyword>
<dbReference type="PANTHER" id="PTHR12317:SF63">
    <property type="entry name" value="DIACYLGLYCEROL O-ACYLTRANSFERASE 2"/>
    <property type="match status" value="1"/>
</dbReference>
<evidence type="ECO:0000256" key="7">
    <source>
        <dbReference type="ARBA" id="ARBA00022989"/>
    </source>
</evidence>
<dbReference type="EMBL" id="KZ453531">
    <property type="protein sequence ID" value="PKA47342.1"/>
    <property type="molecule type" value="Genomic_DNA"/>
</dbReference>
<evidence type="ECO:0000256" key="8">
    <source>
        <dbReference type="ARBA" id="ARBA00023098"/>
    </source>
</evidence>
<evidence type="ECO:0000256" key="9">
    <source>
        <dbReference type="ARBA" id="ARBA00023136"/>
    </source>
</evidence>
<keyword evidence="8" id="KW-0443">Lipid metabolism</keyword>
<dbReference type="Pfam" id="PF03982">
    <property type="entry name" value="DAGAT"/>
    <property type="match status" value="1"/>
</dbReference>
<keyword evidence="13" id="KW-1185">Reference proteome</keyword>
<name>A0A2H9ZVM8_9ASPA</name>
<proteinExistence type="inferred from homology"/>
<dbReference type="AlphaFoldDB" id="A0A2H9ZVM8"/>
<comment type="subcellular location">
    <subcellularLocation>
        <location evidence="1 11">Endoplasmic reticulum membrane</location>
        <topology evidence="1 11">Multi-pass membrane protein</topology>
    </subcellularLocation>
</comment>
<keyword evidence="7 11" id="KW-1133">Transmembrane helix</keyword>
<accession>A0A2H9ZVM8</accession>
<feature type="transmembrane region" description="Helical" evidence="11">
    <location>
        <begin position="249"/>
        <end position="268"/>
    </location>
</feature>
<evidence type="ECO:0000256" key="2">
    <source>
        <dbReference type="ARBA" id="ARBA00005420"/>
    </source>
</evidence>
<keyword evidence="6 11" id="KW-0256">Endoplasmic reticulum</keyword>
<evidence type="ECO:0000256" key="5">
    <source>
        <dbReference type="ARBA" id="ARBA00022692"/>
    </source>
</evidence>
<keyword evidence="5 11" id="KW-0812">Transmembrane</keyword>
<dbReference type="CDD" id="cd07987">
    <property type="entry name" value="LPLAT_MGAT-like"/>
    <property type="match status" value="1"/>
</dbReference>
<evidence type="ECO:0000256" key="11">
    <source>
        <dbReference type="RuleBase" id="RU367023"/>
    </source>
</evidence>
<evidence type="ECO:0000256" key="4">
    <source>
        <dbReference type="ARBA" id="ARBA00022679"/>
    </source>
</evidence>
<dbReference type="GO" id="GO:0005789">
    <property type="term" value="C:endoplasmic reticulum membrane"/>
    <property type="evidence" value="ECO:0007669"/>
    <property type="project" value="UniProtKB-SubCell"/>
</dbReference>
<dbReference type="GO" id="GO:0019432">
    <property type="term" value="P:triglyceride biosynthetic process"/>
    <property type="evidence" value="ECO:0007669"/>
    <property type="project" value="TreeGrafter"/>
</dbReference>
<dbReference type="SUPFAM" id="SSF69593">
    <property type="entry name" value="Glycerol-3-phosphate (1)-acyltransferase"/>
    <property type="match status" value="1"/>
</dbReference>
<comment type="similarity">
    <text evidence="2 11">Belongs to the diacylglycerol acyltransferase family.</text>
</comment>
<dbReference type="STRING" id="1088818.A0A2H9ZVM8"/>
<sequence length="331" mass="36637">MVAAAAGDVVGGEGAASAAGPAVFRGTEYSPVRSTVAVALVLGTIHLNAAIVVASLVFLPLRLAAVVFALLIFLAVIPLYSKSILGRNLSRFICKHTVGYFPVNLHVDNINDFDPNQSYVFGYEPHSMIAVGFSAFFKDSGLMPLPKIRVLGSSAAFHLPFLRHIWSWIGIVPATRKNFHRNLEAGYSCLIVPGGVREILYMDRDYEVAFLKARKGFIKIAVETGRPLVPVFCFGQSKIYKWRKFSGRLLLRIAQAVNFVPIIFWGRLGSPVPFRQPLHVVVGRPIEVKKNPQPSLDEINEVQSQFISAMEDLFERYKAEAGYPDLHLRVL</sequence>
<dbReference type="GO" id="GO:0004144">
    <property type="term" value="F:diacylglycerol O-acyltransferase activity"/>
    <property type="evidence" value="ECO:0007669"/>
    <property type="project" value="TreeGrafter"/>
</dbReference>
<evidence type="ECO:0000256" key="10">
    <source>
        <dbReference type="ARBA" id="ARBA00023315"/>
    </source>
</evidence>
<keyword evidence="3" id="KW-0444">Lipid biosynthesis</keyword>
<keyword evidence="4 11" id="KW-0808">Transferase</keyword>
<gene>
    <name evidence="12" type="primary">DGAT2</name>
    <name evidence="12" type="ORF">AXF42_Ash017287</name>
</gene>
<evidence type="ECO:0000313" key="13">
    <source>
        <dbReference type="Proteomes" id="UP000236161"/>
    </source>
</evidence>
<reference evidence="12 13" key="1">
    <citation type="journal article" date="2017" name="Nature">
        <title>The Apostasia genome and the evolution of orchids.</title>
        <authorList>
            <person name="Zhang G.Q."/>
            <person name="Liu K.W."/>
            <person name="Li Z."/>
            <person name="Lohaus R."/>
            <person name="Hsiao Y.Y."/>
            <person name="Niu S.C."/>
            <person name="Wang J.Y."/>
            <person name="Lin Y.C."/>
            <person name="Xu Q."/>
            <person name="Chen L.J."/>
            <person name="Yoshida K."/>
            <person name="Fujiwara S."/>
            <person name="Wang Z.W."/>
            <person name="Zhang Y.Q."/>
            <person name="Mitsuda N."/>
            <person name="Wang M."/>
            <person name="Liu G.H."/>
            <person name="Pecoraro L."/>
            <person name="Huang H.X."/>
            <person name="Xiao X.J."/>
            <person name="Lin M."/>
            <person name="Wu X.Y."/>
            <person name="Wu W.L."/>
            <person name="Chen Y.Y."/>
            <person name="Chang S.B."/>
            <person name="Sakamoto S."/>
            <person name="Ohme-Takagi M."/>
            <person name="Yagi M."/>
            <person name="Zeng S.J."/>
            <person name="Shen C.Y."/>
            <person name="Yeh C.M."/>
            <person name="Luo Y.B."/>
            <person name="Tsai W.C."/>
            <person name="Van de Peer Y."/>
            <person name="Liu Z.J."/>
        </authorList>
    </citation>
    <scope>NUCLEOTIDE SEQUENCE [LARGE SCALE GENOMIC DNA]</scope>
    <source>
        <strain evidence="13">cv. Shenzhen</strain>
        <tissue evidence="12">Stem</tissue>
    </source>
</reference>
<organism evidence="12 13">
    <name type="scientific">Apostasia shenzhenica</name>
    <dbReference type="NCBI Taxonomy" id="1088818"/>
    <lineage>
        <taxon>Eukaryota</taxon>
        <taxon>Viridiplantae</taxon>
        <taxon>Streptophyta</taxon>
        <taxon>Embryophyta</taxon>
        <taxon>Tracheophyta</taxon>
        <taxon>Spermatophyta</taxon>
        <taxon>Magnoliopsida</taxon>
        <taxon>Liliopsida</taxon>
        <taxon>Asparagales</taxon>
        <taxon>Orchidaceae</taxon>
        <taxon>Apostasioideae</taxon>
        <taxon>Apostasia</taxon>
    </lineage>
</organism>
<evidence type="ECO:0000256" key="6">
    <source>
        <dbReference type="ARBA" id="ARBA00022824"/>
    </source>
</evidence>
<dbReference type="OrthoDB" id="264532at2759"/>